<feature type="binding site" evidence="7">
    <location>
        <position position="25"/>
    </location>
    <ligand>
        <name>3-phosphoshikimate</name>
        <dbReference type="ChEBI" id="CHEBI:145989"/>
    </ligand>
</feature>
<dbReference type="UniPathway" id="UPA00053">
    <property type="reaction ID" value="UER00089"/>
</dbReference>
<dbReference type="InterPro" id="IPR013792">
    <property type="entry name" value="RNA3'P_cycl/enolpyr_Trfase_a/b"/>
</dbReference>
<keyword evidence="4 7" id="KW-0808">Transferase</keyword>
<keyword evidence="10" id="KW-1185">Reference proteome</keyword>
<keyword evidence="3 7" id="KW-0028">Amino-acid biosynthesis</keyword>
<dbReference type="GO" id="GO:0009073">
    <property type="term" value="P:aromatic amino acid family biosynthetic process"/>
    <property type="evidence" value="ECO:0007669"/>
    <property type="project" value="UniProtKB-KW"/>
</dbReference>
<feature type="binding site" evidence="7">
    <location>
        <position position="20"/>
    </location>
    <ligand>
        <name>3-phosphoshikimate</name>
        <dbReference type="ChEBI" id="CHEBI:145989"/>
    </ligand>
</feature>
<dbReference type="InterPro" id="IPR036968">
    <property type="entry name" value="Enolpyruvate_Tfrase_sf"/>
</dbReference>
<evidence type="ECO:0000256" key="7">
    <source>
        <dbReference type="HAMAP-Rule" id="MF_00210"/>
    </source>
</evidence>
<feature type="binding site" evidence="7">
    <location>
        <position position="21"/>
    </location>
    <ligand>
        <name>3-phosphoshikimate</name>
        <dbReference type="ChEBI" id="CHEBI:145989"/>
    </ligand>
</feature>
<dbReference type="SUPFAM" id="SSF55205">
    <property type="entry name" value="EPT/RTPC-like"/>
    <property type="match status" value="1"/>
</dbReference>
<dbReference type="Proteomes" id="UP000426027">
    <property type="component" value="Chromosome"/>
</dbReference>
<comment type="similarity">
    <text evidence="2 7">Belongs to the EPSP synthase family.</text>
</comment>
<gene>
    <name evidence="7 9" type="primary">aroA</name>
    <name evidence="9" type="ORF">GLV81_08105</name>
</gene>
<reference evidence="9 10" key="1">
    <citation type="submission" date="2019-11" db="EMBL/GenBank/DDBJ databases">
        <authorList>
            <person name="Im W.T."/>
        </authorList>
    </citation>
    <scope>NUCLEOTIDE SEQUENCE [LARGE SCALE GENOMIC DNA]</scope>
    <source>
        <strain evidence="9 10">SB-02</strain>
    </source>
</reference>
<evidence type="ECO:0000256" key="5">
    <source>
        <dbReference type="ARBA" id="ARBA00023141"/>
    </source>
</evidence>
<dbReference type="GO" id="GO:0008652">
    <property type="term" value="P:amino acid biosynthetic process"/>
    <property type="evidence" value="ECO:0007669"/>
    <property type="project" value="UniProtKB-KW"/>
</dbReference>
<dbReference type="EMBL" id="CP046566">
    <property type="protein sequence ID" value="QGW28066.1"/>
    <property type="molecule type" value="Genomic_DNA"/>
</dbReference>
<comment type="pathway">
    <text evidence="1 7">Metabolic intermediate biosynthesis; chorismate biosynthesis; chorismate from D-erythrose 4-phosphate and phosphoenolpyruvate: step 6/7.</text>
</comment>
<dbReference type="Pfam" id="PF00275">
    <property type="entry name" value="EPSP_synthase"/>
    <property type="match status" value="1"/>
</dbReference>
<dbReference type="PIRSF" id="PIRSF000505">
    <property type="entry name" value="EPSPS"/>
    <property type="match status" value="1"/>
</dbReference>
<evidence type="ECO:0000256" key="1">
    <source>
        <dbReference type="ARBA" id="ARBA00004811"/>
    </source>
</evidence>
<feature type="binding site" evidence="7">
    <location>
        <position position="123"/>
    </location>
    <ligand>
        <name>phosphoenolpyruvate</name>
        <dbReference type="ChEBI" id="CHEBI:58702"/>
    </ligand>
</feature>
<feature type="binding site" evidence="7">
    <location>
        <position position="194"/>
    </location>
    <ligand>
        <name>3-phosphoshikimate</name>
        <dbReference type="ChEBI" id="CHEBI:145989"/>
    </ligand>
</feature>
<dbReference type="NCBIfam" id="TIGR01356">
    <property type="entry name" value="aroA"/>
    <property type="match status" value="1"/>
</dbReference>
<feature type="domain" description="Enolpyruvate transferase" evidence="8">
    <location>
        <begin position="7"/>
        <end position="420"/>
    </location>
</feature>
<feature type="binding site" evidence="7">
    <location>
        <position position="166"/>
    </location>
    <ligand>
        <name>3-phosphoshikimate</name>
        <dbReference type="ChEBI" id="CHEBI:145989"/>
    </ligand>
</feature>
<feature type="binding site" evidence="7">
    <location>
        <position position="168"/>
    </location>
    <ligand>
        <name>phosphoenolpyruvate</name>
        <dbReference type="ChEBI" id="CHEBI:58702"/>
    </ligand>
</feature>
<evidence type="ECO:0000313" key="10">
    <source>
        <dbReference type="Proteomes" id="UP000426027"/>
    </source>
</evidence>
<dbReference type="GO" id="GO:0005737">
    <property type="term" value="C:cytoplasm"/>
    <property type="evidence" value="ECO:0007669"/>
    <property type="project" value="UniProtKB-SubCell"/>
</dbReference>
<sequence>MVVGIQPGKISGSVTANASKSAMQRACAAALLKKGETIIHNPGNSNDDLAALAIIKAMGAEVMANEADNSLRIMGKGLPFLHQPEQAAIHCGESGLSIRMFTPIAALAMQPVTITGEGSLTVRPMHFFQEVLPQLGVQVQTNNGLVPMQVSGPLQPTDITVDGSLSSQFLTGLLMAYAAANASGVSIYVNDLKSKPYIDLTLQVMKQFGLKTPINHQYERFEFTSEEAAAGTDHFAVEGDWSGAAFLLVAGAVSNEVLVKGIYNSSRQADKKIIDAILDAGAQVRVEEEQVWVKKDKLEAFVFDATDCPDLFPPLVALAANCTGVTHIKGLRRLKHKESDRGVTLREEFAKLGVRIDLNDDVMLVHGTGELRVNNFTLNSHHDHRIAMAAAVAAINADFGIQIRNADAINKSYPDFWKHLAALGISVQNQSTLVK</sequence>
<feature type="active site" description="Proton acceptor" evidence="7">
    <location>
        <position position="310"/>
    </location>
</feature>
<organism evidence="9 10">
    <name type="scientific">Phnomibacter ginsenosidimutans</name>
    <dbReference type="NCBI Taxonomy" id="2676868"/>
    <lineage>
        <taxon>Bacteria</taxon>
        <taxon>Pseudomonadati</taxon>
        <taxon>Bacteroidota</taxon>
        <taxon>Chitinophagia</taxon>
        <taxon>Chitinophagales</taxon>
        <taxon>Chitinophagaceae</taxon>
        <taxon>Phnomibacter</taxon>
    </lineage>
</organism>
<feature type="binding site" evidence="7">
    <location>
        <position position="411"/>
    </location>
    <ligand>
        <name>phosphoenolpyruvate</name>
        <dbReference type="ChEBI" id="CHEBI:58702"/>
    </ligand>
</feature>
<feature type="binding site" evidence="7">
    <location>
        <position position="341"/>
    </location>
    <ligand>
        <name>phosphoenolpyruvate</name>
        <dbReference type="ChEBI" id="CHEBI:58702"/>
    </ligand>
</feature>
<proteinExistence type="inferred from homology"/>
<dbReference type="PANTHER" id="PTHR21090:SF5">
    <property type="entry name" value="PENTAFUNCTIONAL AROM POLYPEPTIDE"/>
    <property type="match status" value="1"/>
</dbReference>
<feature type="binding site" evidence="7">
    <location>
        <position position="20"/>
    </location>
    <ligand>
        <name>phosphoenolpyruvate</name>
        <dbReference type="ChEBI" id="CHEBI:58702"/>
    </ligand>
</feature>
<evidence type="ECO:0000313" key="9">
    <source>
        <dbReference type="EMBL" id="QGW28066.1"/>
    </source>
</evidence>
<evidence type="ECO:0000256" key="3">
    <source>
        <dbReference type="ARBA" id="ARBA00022605"/>
    </source>
</evidence>
<feature type="binding site" evidence="7">
    <location>
        <position position="337"/>
    </location>
    <ligand>
        <name>3-phosphoshikimate</name>
        <dbReference type="ChEBI" id="CHEBI:145989"/>
    </ligand>
</feature>
<feature type="binding site" evidence="7">
    <location>
        <position position="310"/>
    </location>
    <ligand>
        <name>3-phosphoshikimate</name>
        <dbReference type="ChEBI" id="CHEBI:145989"/>
    </ligand>
</feature>
<comment type="catalytic activity">
    <reaction evidence="6">
        <text>3-phosphoshikimate + phosphoenolpyruvate = 5-O-(1-carboxyvinyl)-3-phosphoshikimate + phosphate</text>
        <dbReference type="Rhea" id="RHEA:21256"/>
        <dbReference type="ChEBI" id="CHEBI:43474"/>
        <dbReference type="ChEBI" id="CHEBI:57701"/>
        <dbReference type="ChEBI" id="CHEBI:58702"/>
        <dbReference type="ChEBI" id="CHEBI:145989"/>
        <dbReference type="EC" id="2.5.1.19"/>
    </reaction>
    <physiologicalReaction direction="left-to-right" evidence="6">
        <dbReference type="Rhea" id="RHEA:21257"/>
    </physiologicalReaction>
</comment>
<dbReference type="GO" id="GO:0009423">
    <property type="term" value="P:chorismate biosynthetic process"/>
    <property type="evidence" value="ECO:0007669"/>
    <property type="project" value="UniProtKB-UniRule"/>
</dbReference>
<dbReference type="KEGG" id="fls:GLV81_08105"/>
<name>A0A6I6G5Z4_9BACT</name>
<dbReference type="HAMAP" id="MF_00210">
    <property type="entry name" value="EPSP_synth"/>
    <property type="match status" value="1"/>
</dbReference>
<keyword evidence="5 7" id="KW-0057">Aromatic amino acid biosynthesis</keyword>
<dbReference type="InterPro" id="IPR006264">
    <property type="entry name" value="EPSP_synthase"/>
</dbReference>
<keyword evidence="7" id="KW-0963">Cytoplasm</keyword>
<dbReference type="EC" id="2.5.1.19" evidence="7"/>
<feature type="binding site" evidence="7">
    <location>
        <position position="167"/>
    </location>
    <ligand>
        <name>3-phosphoshikimate</name>
        <dbReference type="ChEBI" id="CHEBI:145989"/>
    </ligand>
</feature>
<evidence type="ECO:0000256" key="2">
    <source>
        <dbReference type="ARBA" id="ARBA00009948"/>
    </source>
</evidence>
<feature type="binding site" evidence="7">
    <location>
        <position position="168"/>
    </location>
    <ligand>
        <name>3-phosphoshikimate</name>
        <dbReference type="ChEBI" id="CHEBI:145989"/>
    </ligand>
</feature>
<evidence type="ECO:0000259" key="8">
    <source>
        <dbReference type="Pfam" id="PF00275"/>
    </source>
</evidence>
<comment type="subcellular location">
    <subcellularLocation>
        <location evidence="7">Cytoplasm</location>
    </subcellularLocation>
</comment>
<dbReference type="CDD" id="cd01556">
    <property type="entry name" value="EPSP_synthase"/>
    <property type="match status" value="1"/>
</dbReference>
<dbReference type="InterPro" id="IPR001986">
    <property type="entry name" value="Enolpyruvate_Tfrase_dom"/>
</dbReference>
<feature type="binding site" evidence="7">
    <location>
        <position position="95"/>
    </location>
    <ligand>
        <name>phosphoenolpyruvate</name>
        <dbReference type="ChEBI" id="CHEBI:58702"/>
    </ligand>
</feature>
<dbReference type="RefSeq" id="WP_157478417.1">
    <property type="nucleotide sequence ID" value="NZ_CP046566.1"/>
</dbReference>
<evidence type="ECO:0000256" key="4">
    <source>
        <dbReference type="ARBA" id="ARBA00022679"/>
    </source>
</evidence>
<protein>
    <recommendedName>
        <fullName evidence="7">3-phosphoshikimate 1-carboxyvinyltransferase</fullName>
        <ecNumber evidence="7">2.5.1.19</ecNumber>
    </recommendedName>
    <alternativeName>
        <fullName evidence="7">5-enolpyruvylshikimate-3-phosphate synthase</fullName>
        <shortName evidence="7">EPSP synthase</shortName>
        <shortName evidence="7">EPSPS</shortName>
    </alternativeName>
</protein>
<accession>A0A6I6G5Z4</accession>
<feature type="binding site" evidence="7">
    <location>
        <position position="385"/>
    </location>
    <ligand>
        <name>phosphoenolpyruvate</name>
        <dbReference type="ChEBI" id="CHEBI:58702"/>
    </ligand>
</feature>
<comment type="subunit">
    <text evidence="7">Monomer.</text>
</comment>
<evidence type="ECO:0000256" key="6">
    <source>
        <dbReference type="ARBA" id="ARBA00044633"/>
    </source>
</evidence>
<dbReference type="Gene3D" id="3.65.10.10">
    <property type="entry name" value="Enolpyruvate transferase domain"/>
    <property type="match status" value="2"/>
</dbReference>
<comment type="caution">
    <text evidence="7">Lacks conserved residue(s) required for the propagation of feature annotation.</text>
</comment>
<dbReference type="GO" id="GO:0003866">
    <property type="term" value="F:3-phosphoshikimate 1-carboxyvinyltransferase activity"/>
    <property type="evidence" value="ECO:0007669"/>
    <property type="project" value="UniProtKB-UniRule"/>
</dbReference>
<comment type="function">
    <text evidence="7">Catalyzes the transfer of the enolpyruvyl moiety of phosphoenolpyruvate (PEP) to the 5-hydroxyl of shikimate-3-phosphate (S3P) to produce enolpyruvyl shikimate-3-phosphate and inorganic phosphate.</text>
</comment>
<dbReference type="PANTHER" id="PTHR21090">
    <property type="entry name" value="AROM/DEHYDROQUINATE SYNTHASE"/>
    <property type="match status" value="1"/>
</dbReference>
<dbReference type="AlphaFoldDB" id="A0A6I6G5Z4"/>